<dbReference type="AlphaFoldDB" id="A0AAD2CVM1"/>
<evidence type="ECO:0000256" key="1">
    <source>
        <dbReference type="SAM" id="MobiDB-lite"/>
    </source>
</evidence>
<dbReference type="Proteomes" id="UP001295684">
    <property type="component" value="Unassembled WGS sequence"/>
</dbReference>
<protein>
    <submittedName>
        <fullName evidence="2">Uncharacterized protein</fullName>
    </submittedName>
</protein>
<accession>A0AAD2CVM1</accession>
<reference evidence="2" key="1">
    <citation type="submission" date="2023-07" db="EMBL/GenBank/DDBJ databases">
        <authorList>
            <consortium name="AG Swart"/>
            <person name="Singh M."/>
            <person name="Singh A."/>
            <person name="Seah K."/>
            <person name="Emmerich C."/>
        </authorList>
    </citation>
    <scope>NUCLEOTIDE SEQUENCE</scope>
    <source>
        <strain evidence="2">DP1</strain>
    </source>
</reference>
<sequence length="300" mass="33946">MSKRSSKLDSSLDLDLAITARILTHKLSAWSMPPYSEFSELASSLGPTSLQEVVPPFPEDYLEKVLDSLRGGESSCTNYRSGDTTSGVCGITEITPADVEDDDKQACSLGSPGLSGFVPYSKNSESCDNLSKPNIPPSSQKASRKKTEQKYEKKNIYYKAIFRDIRRYFCEELKAHSSSRFLSENILEFLRSKIPICQVNEQEMVSILGPFLNNNKYMLEGPERNDLDHKCILDCLHNFTLTKMKRVLAYPAIKTLVNYYHAHTVVRGRSARVESHKTMKRQPQKYLDVLEKILDIANKT</sequence>
<proteinExistence type="predicted"/>
<feature type="compositionally biased region" description="Polar residues" evidence="1">
    <location>
        <begin position="125"/>
        <end position="141"/>
    </location>
</feature>
<evidence type="ECO:0000313" key="3">
    <source>
        <dbReference type="Proteomes" id="UP001295684"/>
    </source>
</evidence>
<feature type="region of interest" description="Disordered" evidence="1">
    <location>
        <begin position="125"/>
        <end position="148"/>
    </location>
</feature>
<gene>
    <name evidence="2" type="ORF">ECRASSUSDP1_LOCUS14148</name>
</gene>
<keyword evidence="3" id="KW-1185">Reference proteome</keyword>
<name>A0AAD2CVM1_EUPCR</name>
<organism evidence="2 3">
    <name type="scientific">Euplotes crassus</name>
    <dbReference type="NCBI Taxonomy" id="5936"/>
    <lineage>
        <taxon>Eukaryota</taxon>
        <taxon>Sar</taxon>
        <taxon>Alveolata</taxon>
        <taxon>Ciliophora</taxon>
        <taxon>Intramacronucleata</taxon>
        <taxon>Spirotrichea</taxon>
        <taxon>Hypotrichia</taxon>
        <taxon>Euplotida</taxon>
        <taxon>Euplotidae</taxon>
        <taxon>Moneuplotes</taxon>
    </lineage>
</organism>
<dbReference type="EMBL" id="CAMPGE010014122">
    <property type="protein sequence ID" value="CAI2372814.1"/>
    <property type="molecule type" value="Genomic_DNA"/>
</dbReference>
<evidence type="ECO:0000313" key="2">
    <source>
        <dbReference type="EMBL" id="CAI2372814.1"/>
    </source>
</evidence>
<comment type="caution">
    <text evidence="2">The sequence shown here is derived from an EMBL/GenBank/DDBJ whole genome shotgun (WGS) entry which is preliminary data.</text>
</comment>